<name>A0A7X0H4Q9_9BACT</name>
<reference evidence="1 2" key="1">
    <citation type="submission" date="2020-08" db="EMBL/GenBank/DDBJ databases">
        <title>Genomic Encyclopedia of Type Strains, Phase IV (KMG-IV): sequencing the most valuable type-strain genomes for metagenomic binning, comparative biology and taxonomic classification.</title>
        <authorList>
            <person name="Goeker M."/>
        </authorList>
    </citation>
    <scope>NUCLEOTIDE SEQUENCE [LARGE SCALE GENOMIC DNA]</scope>
    <source>
        <strain evidence="1 2">DSM 103725</strain>
    </source>
</reference>
<dbReference type="EMBL" id="JACHGY010000001">
    <property type="protein sequence ID" value="MBB6429252.1"/>
    <property type="molecule type" value="Genomic_DNA"/>
</dbReference>
<dbReference type="RefSeq" id="WP_184676838.1">
    <property type="nucleotide sequence ID" value="NZ_JACHGY010000001.1"/>
</dbReference>
<keyword evidence="2" id="KW-1185">Reference proteome</keyword>
<dbReference type="Gene3D" id="3.30.420.40">
    <property type="match status" value="2"/>
</dbReference>
<protein>
    <submittedName>
        <fullName evidence="1">Type IV pilus assembly protein PilM</fullName>
    </submittedName>
</protein>
<organism evidence="1 2">
    <name type="scientific">Algisphaera agarilytica</name>
    <dbReference type="NCBI Taxonomy" id="1385975"/>
    <lineage>
        <taxon>Bacteria</taxon>
        <taxon>Pseudomonadati</taxon>
        <taxon>Planctomycetota</taxon>
        <taxon>Phycisphaerae</taxon>
        <taxon>Phycisphaerales</taxon>
        <taxon>Phycisphaeraceae</taxon>
        <taxon>Algisphaera</taxon>
    </lineage>
</organism>
<accession>A0A7X0H4Q9</accession>
<dbReference type="PANTHER" id="PTHR32432">
    <property type="entry name" value="CELL DIVISION PROTEIN FTSA-RELATED"/>
    <property type="match status" value="1"/>
</dbReference>
<dbReference type="PANTHER" id="PTHR32432:SF3">
    <property type="entry name" value="ETHANOLAMINE UTILIZATION PROTEIN EUTJ"/>
    <property type="match status" value="1"/>
</dbReference>
<dbReference type="Pfam" id="PF11104">
    <property type="entry name" value="PilM_2"/>
    <property type="match status" value="1"/>
</dbReference>
<gene>
    <name evidence="1" type="ORF">HNQ40_001058</name>
</gene>
<dbReference type="InterPro" id="IPR050696">
    <property type="entry name" value="FtsA/MreB"/>
</dbReference>
<dbReference type="Gene3D" id="3.30.1490.300">
    <property type="match status" value="1"/>
</dbReference>
<dbReference type="Proteomes" id="UP000541810">
    <property type="component" value="Unassembled WGS sequence"/>
</dbReference>
<evidence type="ECO:0000313" key="1">
    <source>
        <dbReference type="EMBL" id="MBB6429252.1"/>
    </source>
</evidence>
<dbReference type="InterPro" id="IPR005883">
    <property type="entry name" value="PilM"/>
</dbReference>
<comment type="caution">
    <text evidence="1">The sequence shown here is derived from an EMBL/GenBank/DDBJ whole genome shotgun (WGS) entry which is preliminary data.</text>
</comment>
<dbReference type="AlphaFoldDB" id="A0A7X0H4Q9"/>
<proteinExistence type="predicted"/>
<sequence length="340" mass="36545">MIGRTPTTPIGLDLGDTVLRAVQLEQRNCRWEARDAIEMSRLYPGQPFNEDEARRLAAVLSRRSFVGQSLVVSLPNGELIRGLVEVNGKTEDGPMFEAALEIERTHALEPGTYELAAWLPPASGNRRQTAVCVNGCKHATSTALLDAFESAGLTVLALDSRACAIGRVLEPPRQGQPQLTAVLDIEAENTELTLIHDGNVVYQRALLDSGLNQAAKRLADHGLSETSARYSLSTFGLAHVEHDYAEPVRKALAGFVRGLVQEAEPALDYAARIYTDLPIERLAVVGCGAAVPALGYELQQQLRLATPAKPIEVASLDQAAAFAVALGMALHPEEVAWAAA</sequence>
<evidence type="ECO:0000313" key="2">
    <source>
        <dbReference type="Proteomes" id="UP000541810"/>
    </source>
</evidence>